<proteinExistence type="inferred from homology"/>
<dbReference type="AlphaFoldDB" id="A0AA88S5N4"/>
<protein>
    <recommendedName>
        <fullName evidence="4">ribose-5-phosphate isomerase</fullName>
        <ecNumber evidence="4">5.3.1.6</ecNumber>
    </recommendedName>
</protein>
<evidence type="ECO:0000256" key="2">
    <source>
        <dbReference type="ARBA" id="ARBA00004988"/>
    </source>
</evidence>
<evidence type="ECO:0000313" key="7">
    <source>
        <dbReference type="Proteomes" id="UP001188597"/>
    </source>
</evidence>
<dbReference type="GO" id="GO:0004751">
    <property type="term" value="F:ribose-5-phosphate isomerase activity"/>
    <property type="evidence" value="ECO:0007669"/>
    <property type="project" value="UniProtKB-EC"/>
</dbReference>
<feature type="non-terminal residue" evidence="6">
    <location>
        <position position="1"/>
    </location>
</feature>
<evidence type="ECO:0000256" key="5">
    <source>
        <dbReference type="ARBA" id="ARBA00023235"/>
    </source>
</evidence>
<keyword evidence="7" id="KW-1185">Reference proteome</keyword>
<comment type="pathway">
    <text evidence="2">Carbohydrate degradation; pentose phosphate pathway; D-ribose 5-phosphate from D-ribulose 5-phosphate (non-oxidative stage): step 1/1.</text>
</comment>
<dbReference type="Gene3D" id="3.40.50.1360">
    <property type="match status" value="1"/>
</dbReference>
<dbReference type="SUPFAM" id="SSF100950">
    <property type="entry name" value="NagB/RpiA/CoA transferase-like"/>
    <property type="match status" value="1"/>
</dbReference>
<name>A0AA88S5N4_9ASTE</name>
<dbReference type="EC" id="5.3.1.6" evidence="4"/>
<dbReference type="PANTHER" id="PTHR43748">
    <property type="entry name" value="RIBOSE-5-PHOSPHATE ISOMERASE 3, CHLOROPLASTIC-RELATED"/>
    <property type="match status" value="1"/>
</dbReference>
<evidence type="ECO:0000256" key="4">
    <source>
        <dbReference type="ARBA" id="ARBA00011959"/>
    </source>
</evidence>
<keyword evidence="5" id="KW-0413">Isomerase</keyword>
<gene>
    <name evidence="6" type="ORF">RJ639_029497</name>
</gene>
<comment type="catalytic activity">
    <reaction evidence="1">
        <text>aldehydo-D-ribose 5-phosphate = D-ribulose 5-phosphate</text>
        <dbReference type="Rhea" id="RHEA:14657"/>
        <dbReference type="ChEBI" id="CHEBI:58121"/>
        <dbReference type="ChEBI" id="CHEBI:58273"/>
        <dbReference type="EC" id="5.3.1.6"/>
    </reaction>
</comment>
<dbReference type="EMBL" id="JAVXUP010005475">
    <property type="protein sequence ID" value="KAK2996155.1"/>
    <property type="molecule type" value="Genomic_DNA"/>
</dbReference>
<comment type="caution">
    <text evidence="6">The sequence shown here is derived from an EMBL/GenBank/DDBJ whole genome shotgun (WGS) entry which is preliminary data.</text>
</comment>
<dbReference type="Proteomes" id="UP001188597">
    <property type="component" value="Unassembled WGS sequence"/>
</dbReference>
<accession>A0AA88S5N4</accession>
<dbReference type="InterPro" id="IPR004788">
    <property type="entry name" value="Ribose5P_isomerase_type_A"/>
</dbReference>
<dbReference type="InterPro" id="IPR037171">
    <property type="entry name" value="NagB/RpiA_transferase-like"/>
</dbReference>
<comment type="similarity">
    <text evidence="3">Belongs to the ribose 5-phosphate isomerase family.</text>
</comment>
<evidence type="ECO:0000313" key="6">
    <source>
        <dbReference type="EMBL" id="KAK2996155.1"/>
    </source>
</evidence>
<sequence length="59" mass="6214">STAAFIVAKLSALLKSGELTNIVRVPTSKRTQEQAASLNIPLSVLDDHPKLDLAIDGAD</sequence>
<evidence type="ECO:0000256" key="1">
    <source>
        <dbReference type="ARBA" id="ARBA00001713"/>
    </source>
</evidence>
<dbReference type="Pfam" id="PF06026">
    <property type="entry name" value="Rib_5-P_isom_A"/>
    <property type="match status" value="1"/>
</dbReference>
<dbReference type="PANTHER" id="PTHR43748:SF3">
    <property type="entry name" value="RIBOSE-5-PHOSPHATE ISOMERASE 3, CHLOROPLASTIC-RELATED"/>
    <property type="match status" value="1"/>
</dbReference>
<reference evidence="6" key="1">
    <citation type="submission" date="2022-12" db="EMBL/GenBank/DDBJ databases">
        <title>Draft genome assemblies for two species of Escallonia (Escalloniales).</title>
        <authorList>
            <person name="Chanderbali A."/>
            <person name="Dervinis C."/>
            <person name="Anghel I."/>
            <person name="Soltis D."/>
            <person name="Soltis P."/>
            <person name="Zapata F."/>
        </authorList>
    </citation>
    <scope>NUCLEOTIDE SEQUENCE</scope>
    <source>
        <strain evidence="6">UCBG64.0493</strain>
        <tissue evidence="6">Leaf</tissue>
    </source>
</reference>
<organism evidence="6 7">
    <name type="scientific">Escallonia herrerae</name>
    <dbReference type="NCBI Taxonomy" id="1293975"/>
    <lineage>
        <taxon>Eukaryota</taxon>
        <taxon>Viridiplantae</taxon>
        <taxon>Streptophyta</taxon>
        <taxon>Embryophyta</taxon>
        <taxon>Tracheophyta</taxon>
        <taxon>Spermatophyta</taxon>
        <taxon>Magnoliopsida</taxon>
        <taxon>eudicotyledons</taxon>
        <taxon>Gunneridae</taxon>
        <taxon>Pentapetalae</taxon>
        <taxon>asterids</taxon>
        <taxon>campanulids</taxon>
        <taxon>Escalloniales</taxon>
        <taxon>Escalloniaceae</taxon>
        <taxon>Escallonia</taxon>
    </lineage>
</organism>
<evidence type="ECO:0000256" key="3">
    <source>
        <dbReference type="ARBA" id="ARBA00008088"/>
    </source>
</evidence>
<dbReference type="InterPro" id="IPR050262">
    <property type="entry name" value="Ribose-5P_isomerase"/>
</dbReference>
<dbReference type="GO" id="GO:0009052">
    <property type="term" value="P:pentose-phosphate shunt, non-oxidative branch"/>
    <property type="evidence" value="ECO:0007669"/>
    <property type="project" value="InterPro"/>
</dbReference>